<reference evidence="6" key="1">
    <citation type="journal article" date="2019" name="bioRxiv">
        <title>The Genome of the Zebra Mussel, Dreissena polymorpha: A Resource for Invasive Species Research.</title>
        <authorList>
            <person name="McCartney M.A."/>
            <person name="Auch B."/>
            <person name="Kono T."/>
            <person name="Mallez S."/>
            <person name="Zhang Y."/>
            <person name="Obille A."/>
            <person name="Becker A."/>
            <person name="Abrahante J.E."/>
            <person name="Garbe J."/>
            <person name="Badalamenti J.P."/>
            <person name="Herman A."/>
            <person name="Mangelson H."/>
            <person name="Liachko I."/>
            <person name="Sullivan S."/>
            <person name="Sone E.D."/>
            <person name="Koren S."/>
            <person name="Silverstein K.A.T."/>
            <person name="Beckman K.B."/>
            <person name="Gohl D.M."/>
        </authorList>
    </citation>
    <scope>NUCLEOTIDE SEQUENCE</scope>
    <source>
        <strain evidence="6">Duluth1</strain>
        <tissue evidence="6">Whole animal</tissue>
    </source>
</reference>
<protein>
    <recommendedName>
        <fullName evidence="5">IRG-type G domain-containing protein</fullName>
    </recommendedName>
</protein>
<evidence type="ECO:0000256" key="2">
    <source>
        <dbReference type="ARBA" id="ARBA00022741"/>
    </source>
</evidence>
<evidence type="ECO:0000313" key="7">
    <source>
        <dbReference type="Proteomes" id="UP000828390"/>
    </source>
</evidence>
<feature type="domain" description="IRG-type G" evidence="5">
    <location>
        <begin position="78"/>
        <end position="265"/>
    </location>
</feature>
<comment type="similarity">
    <text evidence="1">Belongs to the TRAFAC class dynamin-like GTPase superfamily. IRG family.</text>
</comment>
<dbReference type="GO" id="GO:0005525">
    <property type="term" value="F:GTP binding"/>
    <property type="evidence" value="ECO:0007669"/>
    <property type="project" value="UniProtKB-KW"/>
</dbReference>
<dbReference type="InterPro" id="IPR027417">
    <property type="entry name" value="P-loop_NTPase"/>
</dbReference>
<evidence type="ECO:0000256" key="1">
    <source>
        <dbReference type="ARBA" id="ARBA00005429"/>
    </source>
</evidence>
<accession>A0A9D4CK37</accession>
<evidence type="ECO:0000256" key="4">
    <source>
        <dbReference type="ARBA" id="ARBA00023134"/>
    </source>
</evidence>
<dbReference type="Proteomes" id="UP000828390">
    <property type="component" value="Unassembled WGS sequence"/>
</dbReference>
<dbReference type="InterPro" id="IPR030385">
    <property type="entry name" value="G_IRG_dom"/>
</dbReference>
<keyword evidence="3" id="KW-0378">Hydrolase</keyword>
<evidence type="ECO:0000313" key="6">
    <source>
        <dbReference type="EMBL" id="KAH3726377.1"/>
    </source>
</evidence>
<reference evidence="6" key="2">
    <citation type="submission" date="2020-11" db="EMBL/GenBank/DDBJ databases">
        <authorList>
            <person name="McCartney M.A."/>
            <person name="Auch B."/>
            <person name="Kono T."/>
            <person name="Mallez S."/>
            <person name="Becker A."/>
            <person name="Gohl D.M."/>
            <person name="Silverstein K.A.T."/>
            <person name="Koren S."/>
            <person name="Bechman K.B."/>
            <person name="Herman A."/>
            <person name="Abrahante J.E."/>
            <person name="Garbe J."/>
        </authorList>
    </citation>
    <scope>NUCLEOTIDE SEQUENCE</scope>
    <source>
        <strain evidence="6">Duluth1</strain>
        <tissue evidence="6">Whole animal</tissue>
    </source>
</reference>
<dbReference type="Gene3D" id="3.40.50.300">
    <property type="entry name" value="P-loop containing nucleotide triphosphate hydrolases"/>
    <property type="match status" value="1"/>
</dbReference>
<dbReference type="InterPro" id="IPR007743">
    <property type="entry name" value="Immunity-related_GTPase-like"/>
</dbReference>
<dbReference type="EMBL" id="JAIWYP010000012">
    <property type="protein sequence ID" value="KAH3726377.1"/>
    <property type="molecule type" value="Genomic_DNA"/>
</dbReference>
<comment type="caution">
    <text evidence="6">The sequence shown here is derived from an EMBL/GenBank/DDBJ whole genome shotgun (WGS) entry which is preliminary data.</text>
</comment>
<dbReference type="PANTHER" id="PTHR32341:SF10">
    <property type="entry name" value="INTERFERON-INDUCIBLE GTPASE 5"/>
    <property type="match status" value="1"/>
</dbReference>
<keyword evidence="4" id="KW-0342">GTP-binding</keyword>
<keyword evidence="7" id="KW-1185">Reference proteome</keyword>
<evidence type="ECO:0000259" key="5">
    <source>
        <dbReference type="PROSITE" id="PS51716"/>
    </source>
</evidence>
<dbReference type="PANTHER" id="PTHR32341">
    <property type="entry name" value="INTERFERON-INDUCIBLE GTPASE"/>
    <property type="match status" value="1"/>
</dbReference>
<proteinExistence type="inferred from homology"/>
<sequence length="367" mass="42476">MTRLTEDYKESEADMARLRDLDIDDNAVDQYDLGSDAIDETILITKQETSEYLQVLDQCGYKELMKKLEERNSKWKDIQIKLAITGKTGSGKSSLINALRGLKNDDEGASKTGCVETTKVPTPYPHPNNKNIELWDLPGVGTENFKKKEYLTKVNFKEYDFIILVSSNHFTSKDSWLAEQIQDKFKNHNLFFIRTKVDNDLENMDKGNRQPMTARDKQKELLKIRKDCEVNLMKGNIVNPRIFFVNNHSTDAYEFDKFANALVHKMNGLKRDAIVLSLTSLTEEIVEAKVETLKIRLNYVSRRAAMAAVHSNREAGERKECIILKDEITFYKQQLGIDTRSLEIVAKRFKLDIEEVLMHYIRKPMQY</sequence>
<dbReference type="AlphaFoldDB" id="A0A9D4CK37"/>
<keyword evidence="2" id="KW-0547">Nucleotide-binding</keyword>
<dbReference type="Pfam" id="PF05049">
    <property type="entry name" value="IIGP"/>
    <property type="match status" value="1"/>
</dbReference>
<dbReference type="InterPro" id="IPR051515">
    <property type="entry name" value="IRG"/>
</dbReference>
<dbReference type="SUPFAM" id="SSF52540">
    <property type="entry name" value="P-loop containing nucleoside triphosphate hydrolases"/>
    <property type="match status" value="1"/>
</dbReference>
<dbReference type="PROSITE" id="PS51716">
    <property type="entry name" value="G_IRG"/>
    <property type="match status" value="1"/>
</dbReference>
<gene>
    <name evidence="6" type="ORF">DPMN_052239</name>
</gene>
<evidence type="ECO:0000256" key="3">
    <source>
        <dbReference type="ARBA" id="ARBA00022801"/>
    </source>
</evidence>
<name>A0A9D4CK37_DREPO</name>
<dbReference type="GO" id="GO:0016787">
    <property type="term" value="F:hydrolase activity"/>
    <property type="evidence" value="ECO:0007669"/>
    <property type="project" value="UniProtKB-KW"/>
</dbReference>
<organism evidence="6 7">
    <name type="scientific">Dreissena polymorpha</name>
    <name type="common">Zebra mussel</name>
    <name type="synonym">Mytilus polymorpha</name>
    <dbReference type="NCBI Taxonomy" id="45954"/>
    <lineage>
        <taxon>Eukaryota</taxon>
        <taxon>Metazoa</taxon>
        <taxon>Spiralia</taxon>
        <taxon>Lophotrochozoa</taxon>
        <taxon>Mollusca</taxon>
        <taxon>Bivalvia</taxon>
        <taxon>Autobranchia</taxon>
        <taxon>Heteroconchia</taxon>
        <taxon>Euheterodonta</taxon>
        <taxon>Imparidentia</taxon>
        <taxon>Neoheterodontei</taxon>
        <taxon>Myida</taxon>
        <taxon>Dreissenoidea</taxon>
        <taxon>Dreissenidae</taxon>
        <taxon>Dreissena</taxon>
    </lineage>
</organism>
<dbReference type="FunFam" id="3.40.50.300:FF:000541">
    <property type="entry name" value="Immunity related GTPase M"/>
    <property type="match status" value="1"/>
</dbReference>
<dbReference type="GO" id="GO:0016020">
    <property type="term" value="C:membrane"/>
    <property type="evidence" value="ECO:0007669"/>
    <property type="project" value="InterPro"/>
</dbReference>